<keyword evidence="1" id="KW-0678">Repressor</keyword>
<dbReference type="AlphaFoldDB" id="A0A512IEB6"/>
<keyword evidence="7" id="KW-1185">Reference proteome</keyword>
<evidence type="ECO:0000313" key="6">
    <source>
        <dbReference type="EMBL" id="GEO96044.1"/>
    </source>
</evidence>
<dbReference type="Gene3D" id="1.10.490.50">
    <property type="entry name" value="Antibiotic binding domain of TipA-like multidrug resistance regulators"/>
    <property type="match status" value="1"/>
</dbReference>
<dbReference type="Pfam" id="PF07739">
    <property type="entry name" value="TipAS"/>
    <property type="match status" value="1"/>
</dbReference>
<proteinExistence type="predicted"/>
<dbReference type="SMART" id="SM00422">
    <property type="entry name" value="HTH_MERR"/>
    <property type="match status" value="1"/>
</dbReference>
<evidence type="ECO:0000256" key="3">
    <source>
        <dbReference type="ARBA" id="ARBA00023125"/>
    </source>
</evidence>
<dbReference type="SUPFAM" id="SSF89082">
    <property type="entry name" value="Antibiotic binding domain of TipA-like multidrug resistance regulators"/>
    <property type="match status" value="1"/>
</dbReference>
<gene>
    <name evidence="6" type="ORF">KTU01_21670</name>
</gene>
<dbReference type="GO" id="GO:0003677">
    <property type="term" value="F:DNA binding"/>
    <property type="evidence" value="ECO:0007669"/>
    <property type="project" value="UniProtKB-KW"/>
</dbReference>
<keyword evidence="2" id="KW-0805">Transcription regulation</keyword>
<evidence type="ECO:0000259" key="5">
    <source>
        <dbReference type="PROSITE" id="PS50937"/>
    </source>
</evidence>
<dbReference type="InterPro" id="IPR047057">
    <property type="entry name" value="MerR_fam"/>
</dbReference>
<dbReference type="SUPFAM" id="SSF46955">
    <property type="entry name" value="Putative DNA-binding domain"/>
    <property type="match status" value="1"/>
</dbReference>
<dbReference type="InterPro" id="IPR012925">
    <property type="entry name" value="TipAS_dom"/>
</dbReference>
<dbReference type="EMBL" id="BJZS01000070">
    <property type="protein sequence ID" value="GEO96044.1"/>
    <property type="molecule type" value="Genomic_DNA"/>
</dbReference>
<comment type="caution">
    <text evidence="6">The sequence shown here is derived from an EMBL/GenBank/DDBJ whole genome shotgun (WGS) entry which is preliminary data.</text>
</comment>
<dbReference type="GO" id="GO:0003700">
    <property type="term" value="F:DNA-binding transcription factor activity"/>
    <property type="evidence" value="ECO:0007669"/>
    <property type="project" value="InterPro"/>
</dbReference>
<dbReference type="PROSITE" id="PS50937">
    <property type="entry name" value="HTH_MERR_2"/>
    <property type="match status" value="1"/>
</dbReference>
<dbReference type="PANTHER" id="PTHR30204">
    <property type="entry name" value="REDOX-CYCLING DRUG-SENSING TRANSCRIPTIONAL ACTIVATOR SOXR"/>
    <property type="match status" value="1"/>
</dbReference>
<evidence type="ECO:0000256" key="2">
    <source>
        <dbReference type="ARBA" id="ARBA00023015"/>
    </source>
</evidence>
<evidence type="ECO:0000256" key="1">
    <source>
        <dbReference type="ARBA" id="ARBA00022491"/>
    </source>
</evidence>
<dbReference type="Gene3D" id="1.10.1660.10">
    <property type="match status" value="1"/>
</dbReference>
<sequence>MVDMDGQQPARTGERLTAGQVAERFGVTVRTLHHYDDVGLLRPSERSAGGYRLYTEEDLLRLRHVVVYRRLGLPLERIEELLAAEEPGAVLAHLRRQRESVLSRLAGLPATSAEAMDAAEAARRQIHDRFYDLSPESHRALGDMYVADPRSTRTYEDLAPGLAQYVRDAIQANADRAGD</sequence>
<name>A0A512IEB6_9MICC</name>
<dbReference type="InterPro" id="IPR009061">
    <property type="entry name" value="DNA-bd_dom_put_sf"/>
</dbReference>
<reference evidence="6 7" key="1">
    <citation type="submission" date="2019-07" db="EMBL/GenBank/DDBJ databases">
        <title>Whole genome shotgun sequence of Kocuria turfanensis NBRC 107627.</title>
        <authorList>
            <person name="Hosoyama A."/>
            <person name="Uohara A."/>
            <person name="Ohji S."/>
            <person name="Ichikawa N."/>
        </authorList>
    </citation>
    <scope>NUCLEOTIDE SEQUENCE [LARGE SCALE GENOMIC DNA]</scope>
    <source>
        <strain evidence="6 7">NBRC 107627</strain>
    </source>
</reference>
<feature type="domain" description="HTH merR-type" evidence="5">
    <location>
        <begin position="15"/>
        <end position="84"/>
    </location>
</feature>
<organism evidence="6 7">
    <name type="scientific">Kocuria turfanensis</name>
    <dbReference type="NCBI Taxonomy" id="388357"/>
    <lineage>
        <taxon>Bacteria</taxon>
        <taxon>Bacillati</taxon>
        <taxon>Actinomycetota</taxon>
        <taxon>Actinomycetes</taxon>
        <taxon>Micrococcales</taxon>
        <taxon>Micrococcaceae</taxon>
        <taxon>Kocuria</taxon>
    </lineage>
</organism>
<dbReference type="Proteomes" id="UP000321103">
    <property type="component" value="Unassembled WGS sequence"/>
</dbReference>
<evidence type="ECO:0000313" key="7">
    <source>
        <dbReference type="Proteomes" id="UP000321103"/>
    </source>
</evidence>
<keyword evidence="4" id="KW-0804">Transcription</keyword>
<dbReference type="InterPro" id="IPR000551">
    <property type="entry name" value="MerR-type_HTH_dom"/>
</dbReference>
<dbReference type="STRING" id="388357.GCA_001580365_02728"/>
<dbReference type="PRINTS" id="PR00040">
    <property type="entry name" value="HTHMERR"/>
</dbReference>
<dbReference type="CDD" id="cd01106">
    <property type="entry name" value="HTH_TipAL-Mta"/>
    <property type="match status" value="1"/>
</dbReference>
<dbReference type="InterPro" id="IPR036244">
    <property type="entry name" value="TipA-like_antibiotic-bd"/>
</dbReference>
<protein>
    <recommendedName>
        <fullName evidence="5">HTH merR-type domain-containing protein</fullName>
    </recommendedName>
</protein>
<dbReference type="PANTHER" id="PTHR30204:SF69">
    <property type="entry name" value="MERR-FAMILY TRANSCRIPTIONAL REGULATOR"/>
    <property type="match status" value="1"/>
</dbReference>
<accession>A0A512IEB6</accession>
<keyword evidence="3" id="KW-0238">DNA-binding</keyword>
<evidence type="ECO:0000256" key="4">
    <source>
        <dbReference type="ARBA" id="ARBA00023163"/>
    </source>
</evidence>
<dbReference type="Pfam" id="PF13411">
    <property type="entry name" value="MerR_1"/>
    <property type="match status" value="1"/>
</dbReference>